<reference evidence="13" key="1">
    <citation type="submission" date="2022-01" db="EMBL/GenBank/DDBJ databases">
        <title>Antribacter sp. nov., isolated from Guizhou of China.</title>
        <authorList>
            <person name="Chengliang C."/>
            <person name="Ya Z."/>
        </authorList>
    </citation>
    <scope>NUCLEOTIDE SEQUENCE</scope>
    <source>
        <strain evidence="13">KLBMP 9083</strain>
    </source>
</reference>
<evidence type="ECO:0000256" key="5">
    <source>
        <dbReference type="ARBA" id="ARBA00022777"/>
    </source>
</evidence>
<protein>
    <recommendedName>
        <fullName evidence="1">non-specific serine/threonine protein kinase</fullName>
        <ecNumber evidence="1">2.7.11.1</ecNumber>
    </recommendedName>
</protein>
<evidence type="ECO:0000256" key="8">
    <source>
        <dbReference type="ARBA" id="ARBA00048679"/>
    </source>
</evidence>
<dbReference type="Gene3D" id="1.10.510.10">
    <property type="entry name" value="Transferase(Phosphotransferase) domain 1"/>
    <property type="match status" value="1"/>
</dbReference>
<dbReference type="PROSITE" id="PS50011">
    <property type="entry name" value="PROTEIN_KINASE_DOM"/>
    <property type="match status" value="1"/>
</dbReference>
<sequence>MVTTDPLLGRLVDGRYEVLERVARGGMATVYRALDRRLDREVALKVMHPHLAEGAEASDFLSRFRREARAAAGLTHSGVVAVFDQGIDGDMSYLTMEYVAGTNLRRAVRDGGVTVRRVFDVLDQVLSALAAAHRKGVVHRDIKPENVLLVADSDQVKVADFGLARAVTEVTATSTGTVMGTVAYLAPEVISTGRADTRTDVYAVGVLAFEMLTGRLPHPGDSPIQIAFAHVNADVAPPSSLAPHLPRAVDDLVRSFAARNPDARPRDAAAALEVLRAVRRTLPDGVLEATASTAPRAPGGQAPATPAPSSTALMPGVPGVPGGAVVPAGPQHQVSTPTTALPAQPGYVQPYPAYGGYPGQAMADAEPPRLDKRRATGTIVTAVIVLVLLVLGGLWWLRGDRVVQVPGGLVGLPVAEAQAELEAAGLEWQVTQEFDDTVAVGSVVSTDPGAGAVVARGDVVQLVESKGPDLVALPGNLVGLTEADARAALADAGFTVKEPLSTDYSDTVPAGSVMASSPEPGTQALRGSEVALVVSEGGAPTEVPSVVDLTFDEAVAALTAAGLKAEKIEEFDPEIPAGQVVAQNPEEGDEAHRGDTVQLLVSKGPELVAVPDVVGMDRKDAKETLEASGFKVDDPGLNFVLDDTVSTQSPAAGEQVAKGSEVTISNW</sequence>
<feature type="domain" description="PASTA" evidence="12">
    <location>
        <begin position="404"/>
        <end position="466"/>
    </location>
</feature>
<organism evidence="13 14">
    <name type="scientific">Antribacter soli</name>
    <dbReference type="NCBI Taxonomy" id="2910976"/>
    <lineage>
        <taxon>Bacteria</taxon>
        <taxon>Bacillati</taxon>
        <taxon>Actinomycetota</taxon>
        <taxon>Actinomycetes</taxon>
        <taxon>Micrococcales</taxon>
        <taxon>Promicromonosporaceae</taxon>
        <taxon>Antribacter</taxon>
    </lineage>
</organism>
<dbReference type="InterPro" id="IPR000719">
    <property type="entry name" value="Prot_kinase_dom"/>
</dbReference>
<dbReference type="EMBL" id="JAKGSG010000045">
    <property type="protein sequence ID" value="MCF4122578.1"/>
    <property type="molecule type" value="Genomic_DNA"/>
</dbReference>
<dbReference type="InterPro" id="IPR005543">
    <property type="entry name" value="PASTA_dom"/>
</dbReference>
<evidence type="ECO:0000256" key="6">
    <source>
        <dbReference type="ARBA" id="ARBA00022840"/>
    </source>
</evidence>
<evidence type="ECO:0000256" key="7">
    <source>
        <dbReference type="ARBA" id="ARBA00047899"/>
    </source>
</evidence>
<evidence type="ECO:0000256" key="2">
    <source>
        <dbReference type="ARBA" id="ARBA00022527"/>
    </source>
</evidence>
<dbReference type="NCBIfam" id="NF033483">
    <property type="entry name" value="PknB_PASTA_kin"/>
    <property type="match status" value="1"/>
</dbReference>
<feature type="domain" description="PASTA" evidence="12">
    <location>
        <begin position="604"/>
        <end position="667"/>
    </location>
</feature>
<evidence type="ECO:0000256" key="4">
    <source>
        <dbReference type="ARBA" id="ARBA00022741"/>
    </source>
</evidence>
<dbReference type="Gene3D" id="3.30.10.20">
    <property type="match status" value="4"/>
</dbReference>
<dbReference type="CDD" id="cd06577">
    <property type="entry name" value="PASTA_pknB"/>
    <property type="match status" value="4"/>
</dbReference>
<dbReference type="Pfam" id="PF00069">
    <property type="entry name" value="Pkinase"/>
    <property type="match status" value="1"/>
</dbReference>
<evidence type="ECO:0000313" key="14">
    <source>
        <dbReference type="Proteomes" id="UP001165405"/>
    </source>
</evidence>
<dbReference type="PROSITE" id="PS00108">
    <property type="entry name" value="PROTEIN_KINASE_ST"/>
    <property type="match status" value="1"/>
</dbReference>
<name>A0AA41U821_9MICO</name>
<evidence type="ECO:0000256" key="3">
    <source>
        <dbReference type="ARBA" id="ARBA00022679"/>
    </source>
</evidence>
<dbReference type="GO" id="GO:0004674">
    <property type="term" value="F:protein serine/threonine kinase activity"/>
    <property type="evidence" value="ECO:0007669"/>
    <property type="project" value="UniProtKB-KW"/>
</dbReference>
<keyword evidence="14" id="KW-1185">Reference proteome</keyword>
<dbReference type="PANTHER" id="PTHR43289">
    <property type="entry name" value="MITOGEN-ACTIVATED PROTEIN KINASE KINASE KINASE 20-RELATED"/>
    <property type="match status" value="1"/>
</dbReference>
<evidence type="ECO:0000313" key="13">
    <source>
        <dbReference type="EMBL" id="MCF4122578.1"/>
    </source>
</evidence>
<feature type="transmembrane region" description="Helical" evidence="10">
    <location>
        <begin position="379"/>
        <end position="397"/>
    </location>
</feature>
<keyword evidence="6" id="KW-0067">ATP-binding</keyword>
<evidence type="ECO:0000259" key="12">
    <source>
        <dbReference type="PROSITE" id="PS51178"/>
    </source>
</evidence>
<evidence type="ECO:0000256" key="9">
    <source>
        <dbReference type="SAM" id="MobiDB-lite"/>
    </source>
</evidence>
<keyword evidence="10" id="KW-1133">Transmembrane helix</keyword>
<feature type="domain" description="Protein kinase" evidence="11">
    <location>
        <begin position="16"/>
        <end position="275"/>
    </location>
</feature>
<dbReference type="SUPFAM" id="SSF56112">
    <property type="entry name" value="Protein kinase-like (PK-like)"/>
    <property type="match status" value="1"/>
</dbReference>
<dbReference type="GO" id="GO:0005524">
    <property type="term" value="F:ATP binding"/>
    <property type="evidence" value="ECO:0007669"/>
    <property type="project" value="UniProtKB-KW"/>
</dbReference>
<feature type="compositionally biased region" description="Low complexity" evidence="9">
    <location>
        <begin position="293"/>
        <end position="330"/>
    </location>
</feature>
<dbReference type="CDD" id="cd14014">
    <property type="entry name" value="STKc_PknB_like"/>
    <property type="match status" value="1"/>
</dbReference>
<keyword evidence="10" id="KW-0812">Transmembrane</keyword>
<comment type="caution">
    <text evidence="13">The sequence shown here is derived from an EMBL/GenBank/DDBJ whole genome shotgun (WGS) entry which is preliminary data.</text>
</comment>
<evidence type="ECO:0000259" key="11">
    <source>
        <dbReference type="PROSITE" id="PS50011"/>
    </source>
</evidence>
<dbReference type="Proteomes" id="UP001165405">
    <property type="component" value="Unassembled WGS sequence"/>
</dbReference>
<dbReference type="InterPro" id="IPR011009">
    <property type="entry name" value="Kinase-like_dom_sf"/>
</dbReference>
<comment type="catalytic activity">
    <reaction evidence="8">
        <text>L-seryl-[protein] + ATP = O-phospho-L-seryl-[protein] + ADP + H(+)</text>
        <dbReference type="Rhea" id="RHEA:17989"/>
        <dbReference type="Rhea" id="RHEA-COMP:9863"/>
        <dbReference type="Rhea" id="RHEA-COMP:11604"/>
        <dbReference type="ChEBI" id="CHEBI:15378"/>
        <dbReference type="ChEBI" id="CHEBI:29999"/>
        <dbReference type="ChEBI" id="CHEBI:30616"/>
        <dbReference type="ChEBI" id="CHEBI:83421"/>
        <dbReference type="ChEBI" id="CHEBI:456216"/>
        <dbReference type="EC" id="2.7.11.1"/>
    </reaction>
</comment>
<feature type="domain" description="PASTA" evidence="12">
    <location>
        <begin position="467"/>
        <end position="536"/>
    </location>
</feature>
<keyword evidence="5 13" id="KW-0418">Kinase</keyword>
<dbReference type="Pfam" id="PF03793">
    <property type="entry name" value="PASTA"/>
    <property type="match status" value="4"/>
</dbReference>
<dbReference type="Gene3D" id="3.30.200.20">
    <property type="entry name" value="Phosphorylase Kinase, domain 1"/>
    <property type="match status" value="1"/>
</dbReference>
<proteinExistence type="predicted"/>
<dbReference type="SUPFAM" id="SSF54184">
    <property type="entry name" value="Penicillin-binding protein 2x (pbp-2x), c-terminal domain"/>
    <property type="match status" value="1"/>
</dbReference>
<feature type="region of interest" description="Disordered" evidence="9">
    <location>
        <begin position="291"/>
        <end position="342"/>
    </location>
</feature>
<keyword evidence="4" id="KW-0547">Nucleotide-binding</keyword>
<comment type="catalytic activity">
    <reaction evidence="7">
        <text>L-threonyl-[protein] + ATP = O-phospho-L-threonyl-[protein] + ADP + H(+)</text>
        <dbReference type="Rhea" id="RHEA:46608"/>
        <dbReference type="Rhea" id="RHEA-COMP:11060"/>
        <dbReference type="Rhea" id="RHEA-COMP:11605"/>
        <dbReference type="ChEBI" id="CHEBI:15378"/>
        <dbReference type="ChEBI" id="CHEBI:30013"/>
        <dbReference type="ChEBI" id="CHEBI:30616"/>
        <dbReference type="ChEBI" id="CHEBI:61977"/>
        <dbReference type="ChEBI" id="CHEBI:456216"/>
        <dbReference type="EC" id="2.7.11.1"/>
    </reaction>
</comment>
<dbReference type="PROSITE" id="PS51178">
    <property type="entry name" value="PASTA"/>
    <property type="match status" value="4"/>
</dbReference>
<keyword evidence="10" id="KW-0472">Membrane</keyword>
<dbReference type="FunFam" id="1.10.510.10:FF:000021">
    <property type="entry name" value="Serine/threonine protein kinase"/>
    <property type="match status" value="1"/>
</dbReference>
<dbReference type="AlphaFoldDB" id="A0AA41U821"/>
<keyword evidence="3" id="KW-0808">Transferase</keyword>
<evidence type="ECO:0000256" key="1">
    <source>
        <dbReference type="ARBA" id="ARBA00012513"/>
    </source>
</evidence>
<accession>A0AA41U821</accession>
<dbReference type="EC" id="2.7.11.1" evidence="1"/>
<dbReference type="SMART" id="SM00740">
    <property type="entry name" value="PASTA"/>
    <property type="match status" value="4"/>
</dbReference>
<keyword evidence="2" id="KW-0723">Serine/threonine-protein kinase</keyword>
<dbReference type="InterPro" id="IPR008271">
    <property type="entry name" value="Ser/Thr_kinase_AS"/>
</dbReference>
<gene>
    <name evidence="13" type="primary">pknB</name>
    <name evidence="13" type="ORF">L1785_16490</name>
</gene>
<dbReference type="SMART" id="SM00220">
    <property type="entry name" value="S_TKc"/>
    <property type="match status" value="1"/>
</dbReference>
<evidence type="ECO:0000256" key="10">
    <source>
        <dbReference type="SAM" id="Phobius"/>
    </source>
</evidence>
<feature type="compositionally biased region" description="Polar residues" evidence="9">
    <location>
        <begin position="332"/>
        <end position="341"/>
    </location>
</feature>
<dbReference type="RefSeq" id="WP_236090439.1">
    <property type="nucleotide sequence ID" value="NZ_JAKGSG010000045.1"/>
</dbReference>
<feature type="domain" description="PASTA" evidence="12">
    <location>
        <begin position="537"/>
        <end position="603"/>
    </location>
</feature>
<dbReference type="PANTHER" id="PTHR43289:SF34">
    <property type="entry name" value="SERINE_THREONINE-PROTEIN KINASE YBDM-RELATED"/>
    <property type="match status" value="1"/>
</dbReference>